<protein>
    <submittedName>
        <fullName evidence="1">GDP-mannose 3,5-epimerase 1</fullName>
    </submittedName>
</protein>
<keyword evidence="2" id="KW-1185">Reference proteome</keyword>
<dbReference type="AlphaFoldDB" id="A0A2K1R0F1"/>
<dbReference type="EMBL" id="NKHZ01000017">
    <property type="protein sequence ID" value="PNS20779.1"/>
    <property type="molecule type" value="Genomic_DNA"/>
</dbReference>
<comment type="caution">
    <text evidence="1">The sequence shown here is derived from an EMBL/GenBank/DDBJ whole genome shotgun (WGS) entry which is preliminary data.</text>
</comment>
<sequence>MSETRFAIQRLPPGTSGYSSFIITDFRGSIVIGETNPRTRGSRAYWQLSFRYLPGVPRNEVHSFKHSHVEAYEVFPPTTSYIHRESNLYLKAWSNGLMAVGYFARSRNGLHFIFGTTREQPSGAINSTPAAMARAVFEWPLVTFQYWFSASYVPAMGAEAFLALLWAHIAGTPDSYFPPPPYLRATMSIAAQSAR</sequence>
<evidence type="ECO:0000313" key="1">
    <source>
        <dbReference type="EMBL" id="PNS20779.1"/>
    </source>
</evidence>
<evidence type="ECO:0000313" key="2">
    <source>
        <dbReference type="Proteomes" id="UP000243797"/>
    </source>
</evidence>
<accession>A0A2K1R0F1</accession>
<reference evidence="1 2" key="1">
    <citation type="submission" date="2017-06" db="EMBL/GenBank/DDBJ databases">
        <title>Draft genome sequence of a variant of Elsinoe murrayae.</title>
        <authorList>
            <person name="Cheng Q."/>
        </authorList>
    </citation>
    <scope>NUCLEOTIDE SEQUENCE [LARGE SCALE GENOMIC DNA]</scope>
    <source>
        <strain evidence="1 2">CQ-2017a</strain>
    </source>
</reference>
<dbReference type="InParanoid" id="A0A2K1R0F1"/>
<gene>
    <name evidence="1" type="ORF">CAC42_2710</name>
</gene>
<name>A0A2K1R0F1_9PEZI</name>
<dbReference type="Proteomes" id="UP000243797">
    <property type="component" value="Unassembled WGS sequence"/>
</dbReference>
<organism evidence="1 2">
    <name type="scientific">Sphaceloma murrayae</name>
    <dbReference type="NCBI Taxonomy" id="2082308"/>
    <lineage>
        <taxon>Eukaryota</taxon>
        <taxon>Fungi</taxon>
        <taxon>Dikarya</taxon>
        <taxon>Ascomycota</taxon>
        <taxon>Pezizomycotina</taxon>
        <taxon>Dothideomycetes</taxon>
        <taxon>Dothideomycetidae</taxon>
        <taxon>Myriangiales</taxon>
        <taxon>Elsinoaceae</taxon>
        <taxon>Sphaceloma</taxon>
    </lineage>
</organism>
<proteinExistence type="predicted"/>